<evidence type="ECO:0000256" key="5">
    <source>
        <dbReference type="SAM" id="Phobius"/>
    </source>
</evidence>
<dbReference type="Gene3D" id="1.25.40.10">
    <property type="entry name" value="Tetratricopeptide repeat domain"/>
    <property type="match status" value="1"/>
</dbReference>
<organism evidence="7 8">
    <name type="scientific">Candidatus Magasanikbacteria bacterium RIFOXYD2_FULL_41_14</name>
    <dbReference type="NCBI Taxonomy" id="1798709"/>
    <lineage>
        <taxon>Bacteria</taxon>
        <taxon>Candidatus Magasanikiibacteriota</taxon>
    </lineage>
</organism>
<dbReference type="EMBL" id="MFRE01000005">
    <property type="protein sequence ID" value="OGH94942.1"/>
    <property type="molecule type" value="Genomic_DNA"/>
</dbReference>
<comment type="caution">
    <text evidence="7">The sequence shown here is derived from an EMBL/GenBank/DDBJ whole genome shotgun (WGS) entry which is preliminary data.</text>
</comment>
<keyword evidence="4 5" id="KW-0472">Membrane</keyword>
<dbReference type="InterPro" id="IPR007016">
    <property type="entry name" value="O-antigen_ligase-rel_domated"/>
</dbReference>
<evidence type="ECO:0000313" key="7">
    <source>
        <dbReference type="EMBL" id="OGH94942.1"/>
    </source>
</evidence>
<dbReference type="SUPFAM" id="SSF48452">
    <property type="entry name" value="TPR-like"/>
    <property type="match status" value="1"/>
</dbReference>
<keyword evidence="3 5" id="KW-1133">Transmembrane helix</keyword>
<accession>A0A1F6PFK2</accession>
<feature type="transmembrane region" description="Helical" evidence="5">
    <location>
        <begin position="185"/>
        <end position="202"/>
    </location>
</feature>
<dbReference type="InterPro" id="IPR011990">
    <property type="entry name" value="TPR-like_helical_dom_sf"/>
</dbReference>
<keyword evidence="2 5" id="KW-0812">Transmembrane</keyword>
<dbReference type="PANTHER" id="PTHR37422">
    <property type="entry name" value="TEICHURONIC ACID BIOSYNTHESIS PROTEIN TUAE"/>
    <property type="match status" value="1"/>
</dbReference>
<dbReference type="PANTHER" id="PTHR37422:SF13">
    <property type="entry name" value="LIPOPOLYSACCHARIDE BIOSYNTHESIS PROTEIN PA4999-RELATED"/>
    <property type="match status" value="1"/>
</dbReference>
<evidence type="ECO:0000259" key="6">
    <source>
        <dbReference type="Pfam" id="PF04932"/>
    </source>
</evidence>
<sequence length="735" mass="82560">MDILFLIIFSCMRPELIKKIGRILVYLSLLTPLIVLPAYFTFPFIVPKALFFQTVMVLTGMVLVLAGWSEVEKWQWKNIFKQPLTLALGAYLAVLILATIFSYDWRFSLWNNQERMLGVFTIVHYFILFNASGYFFPEAKDWKRLLGILSGVGVVAVGVGLTQKLSPDFLYNRGAGQVVSTLGNSIYLAGFGLYLFCVNSYFFRKQVGVGKWLAASAAIFGLIGIFIAGTRGTFLGLLGGLATVGLIYLILGRGEKKTKQIALGLIAGLLILGAGSFAFRQTVFVKSLPIIGRVANLSLEGTARTRLMAWQAGLKGFAERPLLGWGPNNYYYVFNKFYNPEFLKYGFQETWFDSAHNFFINILATEGILGLMAYLTLIGAGFYELGRVYKKDNQSLDLLAWGSAFLVGRSIHDFFAFADLTSYLCLFLFLAWVQVNFKNAPGPVVPARSVGWGKVALISVAGLIIIALTDANTALANHNGYTARGLLVYGHNVPQALTAYGAAKNWRGQYTDDISWDFASDVLTVLPDLYGSSTSTARKLYDVAYDDFSVYINRHPNDVRARLVYSDLMRGGYLLFDLPLKDKIAEQYKIGRELSVGRQQIDYSELTFLAGTGDIDLAIERIKPLVEKYPYAAEGYYNLARFYYFKRDYLAVIPVFDLAVNRGVRFNDPAHLEFVAKAYEREGRFKDALYWWSELYRFTGADSVKHKRDELSNLTQLPVPKTLKEFFKFATSSTQ</sequence>
<feature type="transmembrane region" description="Helical" evidence="5">
    <location>
        <begin position="51"/>
        <end position="71"/>
    </location>
</feature>
<evidence type="ECO:0000256" key="4">
    <source>
        <dbReference type="ARBA" id="ARBA00023136"/>
    </source>
</evidence>
<reference evidence="7 8" key="1">
    <citation type="journal article" date="2016" name="Nat. Commun.">
        <title>Thousands of microbial genomes shed light on interconnected biogeochemical processes in an aquifer system.</title>
        <authorList>
            <person name="Anantharaman K."/>
            <person name="Brown C.T."/>
            <person name="Hug L.A."/>
            <person name="Sharon I."/>
            <person name="Castelle C.J."/>
            <person name="Probst A.J."/>
            <person name="Thomas B.C."/>
            <person name="Singh A."/>
            <person name="Wilkins M.J."/>
            <person name="Karaoz U."/>
            <person name="Brodie E.L."/>
            <person name="Williams K.H."/>
            <person name="Hubbard S.S."/>
            <person name="Banfield J.F."/>
        </authorList>
    </citation>
    <scope>NUCLEOTIDE SEQUENCE [LARGE SCALE GENOMIC DNA]</scope>
</reference>
<protein>
    <recommendedName>
        <fullName evidence="6">O-antigen ligase-related domain-containing protein</fullName>
    </recommendedName>
</protein>
<feature type="transmembrane region" description="Helical" evidence="5">
    <location>
        <begin position="23"/>
        <end position="45"/>
    </location>
</feature>
<feature type="transmembrane region" description="Helical" evidence="5">
    <location>
        <begin position="234"/>
        <end position="252"/>
    </location>
</feature>
<dbReference type="Pfam" id="PF04932">
    <property type="entry name" value="Wzy_C"/>
    <property type="match status" value="1"/>
</dbReference>
<feature type="transmembrane region" description="Helical" evidence="5">
    <location>
        <begin position="455"/>
        <end position="475"/>
    </location>
</feature>
<feature type="transmembrane region" description="Helical" evidence="5">
    <location>
        <begin position="261"/>
        <end position="279"/>
    </location>
</feature>
<feature type="transmembrane region" description="Helical" evidence="5">
    <location>
        <begin position="414"/>
        <end position="435"/>
    </location>
</feature>
<dbReference type="GO" id="GO:0016020">
    <property type="term" value="C:membrane"/>
    <property type="evidence" value="ECO:0007669"/>
    <property type="project" value="UniProtKB-SubCell"/>
</dbReference>
<feature type="transmembrane region" description="Helical" evidence="5">
    <location>
        <begin position="83"/>
        <end position="103"/>
    </location>
</feature>
<feature type="transmembrane region" description="Helical" evidence="5">
    <location>
        <begin position="358"/>
        <end position="383"/>
    </location>
</feature>
<evidence type="ECO:0000256" key="2">
    <source>
        <dbReference type="ARBA" id="ARBA00022692"/>
    </source>
</evidence>
<evidence type="ECO:0000256" key="1">
    <source>
        <dbReference type="ARBA" id="ARBA00004141"/>
    </source>
</evidence>
<dbReference type="InterPro" id="IPR051533">
    <property type="entry name" value="WaaL-like"/>
</dbReference>
<feature type="transmembrane region" description="Helical" evidence="5">
    <location>
        <begin position="209"/>
        <end position="228"/>
    </location>
</feature>
<dbReference type="STRING" id="1798709.A2538_04610"/>
<evidence type="ECO:0000256" key="3">
    <source>
        <dbReference type="ARBA" id="ARBA00022989"/>
    </source>
</evidence>
<proteinExistence type="predicted"/>
<feature type="domain" description="O-antigen ligase-related" evidence="6">
    <location>
        <begin position="217"/>
        <end position="375"/>
    </location>
</feature>
<dbReference type="Proteomes" id="UP000178254">
    <property type="component" value="Unassembled WGS sequence"/>
</dbReference>
<evidence type="ECO:0000313" key="8">
    <source>
        <dbReference type="Proteomes" id="UP000178254"/>
    </source>
</evidence>
<dbReference type="AlphaFoldDB" id="A0A1F6PFK2"/>
<gene>
    <name evidence="7" type="ORF">A2538_04610</name>
</gene>
<feature type="transmembrane region" description="Helical" evidence="5">
    <location>
        <begin position="115"/>
        <end position="136"/>
    </location>
</feature>
<comment type="subcellular location">
    <subcellularLocation>
        <location evidence="1">Membrane</location>
        <topology evidence="1">Multi-pass membrane protein</topology>
    </subcellularLocation>
</comment>
<feature type="transmembrane region" description="Helical" evidence="5">
    <location>
        <begin position="145"/>
        <end position="165"/>
    </location>
</feature>
<name>A0A1F6PFK2_9BACT</name>